<keyword evidence="11 13" id="KW-0753">Steroid metabolism</keyword>
<dbReference type="EC" id="2.7.4.2" evidence="3 13"/>
<keyword evidence="9 13" id="KW-0752">Steroid biosynthesis</keyword>
<evidence type="ECO:0000313" key="15">
    <source>
        <dbReference type="Proteomes" id="UP001150538"/>
    </source>
</evidence>
<evidence type="ECO:0000256" key="6">
    <source>
        <dbReference type="ARBA" id="ARBA00022741"/>
    </source>
</evidence>
<dbReference type="OrthoDB" id="10262935at2759"/>
<keyword evidence="10 13" id="KW-0443">Lipid metabolism</keyword>
<dbReference type="GO" id="GO:0005524">
    <property type="term" value="F:ATP binding"/>
    <property type="evidence" value="ECO:0007669"/>
    <property type="project" value="UniProtKB-UniRule"/>
</dbReference>
<protein>
    <recommendedName>
        <fullName evidence="3 13">Phosphomevalonate kinase</fullName>
        <ecNumber evidence="3 13">2.7.4.2</ecNumber>
    </recommendedName>
</protein>
<name>A0A9W7ZXC8_9FUNG</name>
<evidence type="ECO:0000256" key="8">
    <source>
        <dbReference type="ARBA" id="ARBA00022840"/>
    </source>
</evidence>
<keyword evidence="8" id="KW-0067">ATP-binding</keyword>
<dbReference type="Proteomes" id="UP001150538">
    <property type="component" value="Unassembled WGS sequence"/>
</dbReference>
<comment type="caution">
    <text evidence="14">The sequence shown here is derived from an EMBL/GenBank/DDBJ whole genome shotgun (WGS) entry which is preliminary data.</text>
</comment>
<keyword evidence="6" id="KW-0547">Nucleotide-binding</keyword>
<organism evidence="14 15">
    <name type="scientific">Mycoemilia scoparia</name>
    <dbReference type="NCBI Taxonomy" id="417184"/>
    <lineage>
        <taxon>Eukaryota</taxon>
        <taxon>Fungi</taxon>
        <taxon>Fungi incertae sedis</taxon>
        <taxon>Zoopagomycota</taxon>
        <taxon>Kickxellomycotina</taxon>
        <taxon>Kickxellomycetes</taxon>
        <taxon>Kickxellales</taxon>
        <taxon>Kickxellaceae</taxon>
        <taxon>Mycoemilia</taxon>
    </lineage>
</organism>
<evidence type="ECO:0000313" key="14">
    <source>
        <dbReference type="EMBL" id="KAJ1912719.1"/>
    </source>
</evidence>
<evidence type="ECO:0000256" key="1">
    <source>
        <dbReference type="ARBA" id="ARBA00005017"/>
    </source>
</evidence>
<dbReference type="GO" id="GO:0005777">
    <property type="term" value="C:peroxisome"/>
    <property type="evidence" value="ECO:0007669"/>
    <property type="project" value="TreeGrafter"/>
</dbReference>
<dbReference type="PIRSF" id="PIRSF017288">
    <property type="entry name" value="PMK_GHMP_euk"/>
    <property type="match status" value="1"/>
</dbReference>
<dbReference type="GO" id="GO:0010142">
    <property type="term" value="P:farnesyl diphosphate biosynthetic process, mevalonate pathway"/>
    <property type="evidence" value="ECO:0007669"/>
    <property type="project" value="TreeGrafter"/>
</dbReference>
<evidence type="ECO:0000256" key="13">
    <source>
        <dbReference type="PIRNR" id="PIRNR017288"/>
    </source>
</evidence>
<comment type="similarity">
    <text evidence="2 13">Belongs to the GHMP kinase family. Mevalonate kinase subfamily.</text>
</comment>
<keyword evidence="4 13" id="KW-0444">Lipid biosynthesis</keyword>
<dbReference type="EMBL" id="JANBPU010000319">
    <property type="protein sequence ID" value="KAJ1912719.1"/>
    <property type="molecule type" value="Genomic_DNA"/>
</dbReference>
<keyword evidence="15" id="KW-1185">Reference proteome</keyword>
<comment type="catalytic activity">
    <reaction evidence="12">
        <text>(R)-5-phosphomevalonate + ATP = (R)-5-diphosphomevalonate + ADP</text>
        <dbReference type="Rhea" id="RHEA:16341"/>
        <dbReference type="ChEBI" id="CHEBI:30616"/>
        <dbReference type="ChEBI" id="CHEBI:57557"/>
        <dbReference type="ChEBI" id="CHEBI:58146"/>
        <dbReference type="ChEBI" id="CHEBI:456216"/>
        <dbReference type="EC" id="2.7.4.2"/>
    </reaction>
    <physiologicalReaction direction="left-to-right" evidence="12">
        <dbReference type="Rhea" id="RHEA:16342"/>
    </physiologicalReaction>
</comment>
<dbReference type="PANTHER" id="PTHR31814">
    <property type="match status" value="1"/>
</dbReference>
<dbReference type="GO" id="GO:0019287">
    <property type="term" value="P:isopentenyl diphosphate biosynthetic process, mevalonate pathway"/>
    <property type="evidence" value="ECO:0007669"/>
    <property type="project" value="UniProtKB-UniRule"/>
</dbReference>
<proteinExistence type="inferred from homology"/>
<gene>
    <name evidence="14" type="primary">ERG8</name>
    <name evidence="14" type="ORF">H4219_005496</name>
</gene>
<evidence type="ECO:0000256" key="9">
    <source>
        <dbReference type="ARBA" id="ARBA00022955"/>
    </source>
</evidence>
<dbReference type="GO" id="GO:0006696">
    <property type="term" value="P:ergosterol biosynthetic process"/>
    <property type="evidence" value="ECO:0007669"/>
    <property type="project" value="TreeGrafter"/>
</dbReference>
<dbReference type="Gene3D" id="3.30.230.10">
    <property type="match status" value="1"/>
</dbReference>
<evidence type="ECO:0000256" key="5">
    <source>
        <dbReference type="ARBA" id="ARBA00022679"/>
    </source>
</evidence>
<sequence>MSVSGQTTSLKEMQVFHLARVNLMSIVSCPGKVLVAGGYLVLDQEYQGLVVGTDARLYSAVQSVADLDKHGLAPNHVPADNLQNISNKQEVARIKVVSAQFHEAVWNYGVYVDEKSEIEIHQLFDQAGDNGDEGKPKNTNRFIEATLRATLFVINNIDDSKKLVSSKLKDLRIILAADNDFYSQSQALKERGLPPTTLGLSNLPKFCHTKCTLTNVNKTGLGSSAAMVTSLVGSLLHHFGVVGNLSSQSDSDKAKVEADKALIHNISQYAHCLAQGKIGSGFDVSSAIYGSHIYNRFSPNVIADAMGNESDAKLVAKTCLNSSIWNNKVTEVKIPPGFILRLADVDTGSHTPSMVSKVIRWRKNNPNEASKLWEKISNTNQRICEIWKELSDISEQDPESYISGITQCSALPYSKWKTQADRNKTMDLLIELGGTCKTVRSLLKELGDNSDVPIEPSEQTRLLDACMECPGVVMAGVPGGN</sequence>
<reference evidence="14" key="1">
    <citation type="submission" date="2022-07" db="EMBL/GenBank/DDBJ databases">
        <title>Phylogenomic reconstructions and comparative analyses of Kickxellomycotina fungi.</title>
        <authorList>
            <person name="Reynolds N.K."/>
            <person name="Stajich J.E."/>
            <person name="Barry K."/>
            <person name="Grigoriev I.V."/>
            <person name="Crous P."/>
            <person name="Smith M.E."/>
        </authorList>
    </citation>
    <scope>NUCLEOTIDE SEQUENCE</scope>
    <source>
        <strain evidence="14">NBRC 100468</strain>
    </source>
</reference>
<dbReference type="GO" id="GO:0004631">
    <property type="term" value="F:phosphomevalonate kinase activity"/>
    <property type="evidence" value="ECO:0007669"/>
    <property type="project" value="UniProtKB-UniRule"/>
</dbReference>
<comment type="pathway">
    <text evidence="1 13">Isoprenoid biosynthesis; isopentenyl diphosphate biosynthesis via mevalonate pathway; isopentenyl diphosphate from (R)-mevalonate: step 2/3.</text>
</comment>
<dbReference type="InterPro" id="IPR016005">
    <property type="entry name" value="Erg8"/>
</dbReference>
<evidence type="ECO:0000256" key="7">
    <source>
        <dbReference type="ARBA" id="ARBA00022777"/>
    </source>
</evidence>
<dbReference type="InterPro" id="IPR014721">
    <property type="entry name" value="Ribsml_uS5_D2-typ_fold_subgr"/>
</dbReference>
<dbReference type="InterPro" id="IPR035102">
    <property type="entry name" value="Phosphomevalonate_kinase"/>
</dbReference>
<keyword evidence="5 13" id="KW-0808">Transferase</keyword>
<evidence type="ECO:0000256" key="11">
    <source>
        <dbReference type="ARBA" id="ARBA00023221"/>
    </source>
</evidence>
<accession>A0A9W7ZXC8</accession>
<dbReference type="SUPFAM" id="SSF54211">
    <property type="entry name" value="Ribosomal protein S5 domain 2-like"/>
    <property type="match status" value="1"/>
</dbReference>
<dbReference type="PANTHER" id="PTHR31814:SF2">
    <property type="entry name" value="PHOSPHOMEVALONATE KINASE"/>
    <property type="match status" value="1"/>
</dbReference>
<evidence type="ECO:0000256" key="12">
    <source>
        <dbReference type="ARBA" id="ARBA00029326"/>
    </source>
</evidence>
<evidence type="ECO:0000256" key="4">
    <source>
        <dbReference type="ARBA" id="ARBA00022516"/>
    </source>
</evidence>
<evidence type="ECO:0000256" key="2">
    <source>
        <dbReference type="ARBA" id="ARBA00006495"/>
    </source>
</evidence>
<dbReference type="InterPro" id="IPR020568">
    <property type="entry name" value="Ribosomal_Su5_D2-typ_SF"/>
</dbReference>
<evidence type="ECO:0000256" key="10">
    <source>
        <dbReference type="ARBA" id="ARBA00023098"/>
    </source>
</evidence>
<evidence type="ECO:0000256" key="3">
    <source>
        <dbReference type="ARBA" id="ARBA00012958"/>
    </source>
</evidence>
<keyword evidence="7 13" id="KW-0418">Kinase</keyword>
<dbReference type="AlphaFoldDB" id="A0A9W7ZXC8"/>